<dbReference type="PANTHER" id="PTHR21347">
    <property type="entry name" value="CLEFT LIP AND PALATE ASSOCIATED TRANSMEMBRANE PROTEIN-RELATED"/>
    <property type="match status" value="1"/>
</dbReference>
<feature type="transmembrane region" description="Helical" evidence="15">
    <location>
        <begin position="297"/>
        <end position="318"/>
    </location>
</feature>
<feature type="transmembrane region" description="Helical" evidence="15">
    <location>
        <begin position="272"/>
        <end position="291"/>
    </location>
</feature>
<evidence type="ECO:0000256" key="1">
    <source>
        <dbReference type="ARBA" id="ARBA00004141"/>
    </source>
</evidence>
<reference evidence="17" key="1">
    <citation type="submission" date="2016-11" db="UniProtKB">
        <authorList>
            <consortium name="WormBaseParasite"/>
        </authorList>
    </citation>
    <scope>IDENTIFICATION</scope>
</reference>
<proteinExistence type="inferred from homology"/>
<evidence type="ECO:0000256" key="14">
    <source>
        <dbReference type="ARBA" id="ARBA00093208"/>
    </source>
</evidence>
<evidence type="ECO:0000256" key="3">
    <source>
        <dbReference type="ARBA" id="ARBA00022692"/>
    </source>
</evidence>
<comment type="function">
    <text evidence="13">Scramblase that mediates the translocation of glucosaminylphosphatidylinositol (alpha-D-GlcN-(1-6)-(1,2-diacyl-sn-glycero-3-phospho)-1D-myo-inositol, GlcN-PI) across the endoplasmic reticulum (ER) membrane, from the cytosolic leaflet to the luminal leaflet of the ER membrane, where it participates in the biosynthesis of glycosylphosphatidylinositol (GPI). GPI is a lipid glycoconjugate involved in post-translational modification of proteins. Can also translocate 1,2-diacyl-sn-glycero-3-phospho-(1D-myo-inositol) (phosphatidylinositol or PI), as well as several other phospholipids (1,2-diacyl-sn-glycero-3-phosphocholine, 1,2-diacyl-sn-glycero-3-phosphoethanolamine), and N-acetylglucosaminylphosphatidylinositol (GlcNAc-PI) in vitro.</text>
</comment>
<evidence type="ECO:0000313" key="16">
    <source>
        <dbReference type="Proteomes" id="UP000095280"/>
    </source>
</evidence>
<evidence type="ECO:0000256" key="6">
    <source>
        <dbReference type="ARBA" id="ARBA00024615"/>
    </source>
</evidence>
<evidence type="ECO:0000256" key="7">
    <source>
        <dbReference type="ARBA" id="ARBA00024631"/>
    </source>
</evidence>
<comment type="catalytic activity">
    <reaction evidence="14">
        <text>a 6-(alpha-D-glucosaminyl)-1-(1,2-diacyl-sn-glycero-3-phospho)-1D-myo-inositol(in) = a 6-(alpha-D-glucosaminyl)-1-(1,2-diacyl-sn-glycero-3-phospho)-1D-myo-inositol(out)</text>
        <dbReference type="Rhea" id="RHEA:71491"/>
        <dbReference type="ChEBI" id="CHEBI:57997"/>
    </reaction>
</comment>
<dbReference type="PANTHER" id="PTHR21347:SF0">
    <property type="entry name" value="LIPID SCRAMBLASE CLPTM1L"/>
    <property type="match status" value="1"/>
</dbReference>
<comment type="catalytic activity">
    <reaction evidence="8">
        <text>a 1,2-diacyl-sn-glycero-3-phospho-(1D-myo-inositol)(in) = a 1,2-diacyl-sn-glycero-3-phospho-(1D-myo-inositol)(out)</text>
        <dbReference type="Rhea" id="RHEA:38691"/>
        <dbReference type="ChEBI" id="CHEBI:57880"/>
    </reaction>
</comment>
<evidence type="ECO:0000256" key="10">
    <source>
        <dbReference type="ARBA" id="ARBA00040905"/>
    </source>
</evidence>
<name>A0A1I8JR60_9PLAT</name>
<protein>
    <recommendedName>
        <fullName evidence="10">Lipid scramblase CLPTM1L</fullName>
    </recommendedName>
    <alternativeName>
        <fullName evidence="12">Cisplatin resistance-related protein 9</fullName>
    </alternativeName>
    <alternativeName>
        <fullName evidence="11">Cleft lip and palate transmembrane protein 1-like protein</fullName>
    </alternativeName>
</protein>
<keyword evidence="3 15" id="KW-0812">Transmembrane</keyword>
<evidence type="ECO:0000256" key="11">
    <source>
        <dbReference type="ARBA" id="ARBA00042320"/>
    </source>
</evidence>
<feature type="transmembrane region" description="Helical" evidence="15">
    <location>
        <begin position="158"/>
        <end position="179"/>
    </location>
</feature>
<dbReference type="GO" id="GO:0012505">
    <property type="term" value="C:endomembrane system"/>
    <property type="evidence" value="ECO:0007669"/>
    <property type="project" value="TreeGrafter"/>
</dbReference>
<keyword evidence="5 15" id="KW-0472">Membrane</keyword>
<comment type="similarity">
    <text evidence="2">Belongs to the CLPTM1 family.</text>
</comment>
<dbReference type="InterPro" id="IPR008429">
    <property type="entry name" value="CLPTM1"/>
</dbReference>
<organism evidence="16 17">
    <name type="scientific">Macrostomum lignano</name>
    <dbReference type="NCBI Taxonomy" id="282301"/>
    <lineage>
        <taxon>Eukaryota</taxon>
        <taxon>Metazoa</taxon>
        <taxon>Spiralia</taxon>
        <taxon>Lophotrochozoa</taxon>
        <taxon>Platyhelminthes</taxon>
        <taxon>Rhabditophora</taxon>
        <taxon>Macrostomorpha</taxon>
        <taxon>Macrostomida</taxon>
        <taxon>Macrostomidae</taxon>
        <taxon>Macrostomum</taxon>
    </lineage>
</organism>
<evidence type="ECO:0000256" key="8">
    <source>
        <dbReference type="ARBA" id="ARBA00035895"/>
    </source>
</evidence>
<sequence>ILYFKKKLPSFGPEFLISLACIYPSSTAGLFSGSGHKKAEFIFAERSLKTDAEPFERSLCNCLFPGAVPSHAADFTLPDAASQHTITVTAFRKPAAREARNLILGAGGDSFIKVGRWQRKVRKLQSQDDAYLPIIFSQPAVIQRGRPASRQFFNDTNFYLLLLTIFVSVFQPASSISWLSKMISHSGARWTAVWASPSTAVLWRCISGFVVAAVPAEGKTSLLGWAPAPCAASSSKAVEIVQVFQAFAAWPGRPDRRRSARPGPWISQGTRYLSYVMLPLCAGAQIYSLMYVPHKSWYSWTINSIGEFVVYAFGFLFMTPQLLYPWTKVAQNEFGQSFDEAEPSSGDAGDKVNTEHLLHRDPAVTSEVIPPWPRQGCASVSASAER</sequence>
<comment type="catalytic activity">
    <reaction evidence="7">
        <text>a 1,2-diacyl-sn-glycero-3-phosphocholine(in) = a 1,2-diacyl-sn-glycero-3-phosphocholine(out)</text>
        <dbReference type="Rhea" id="RHEA:38571"/>
        <dbReference type="ChEBI" id="CHEBI:57643"/>
    </reaction>
</comment>
<accession>A0A1I8JR60</accession>
<dbReference type="GO" id="GO:0016020">
    <property type="term" value="C:membrane"/>
    <property type="evidence" value="ECO:0007669"/>
    <property type="project" value="UniProtKB-SubCell"/>
</dbReference>
<comment type="catalytic activity">
    <reaction evidence="6">
        <text>a 1,2-diacyl-sn-glycero-3-phosphoethanolamine(in) = a 1,2-diacyl-sn-glycero-3-phosphoethanolamine(out)</text>
        <dbReference type="Rhea" id="RHEA:38895"/>
        <dbReference type="ChEBI" id="CHEBI:64612"/>
    </reaction>
</comment>
<comment type="subcellular location">
    <subcellularLocation>
        <location evidence="1">Membrane</location>
        <topology evidence="1">Multi-pass membrane protein</topology>
    </subcellularLocation>
</comment>
<evidence type="ECO:0000256" key="4">
    <source>
        <dbReference type="ARBA" id="ARBA00022989"/>
    </source>
</evidence>
<evidence type="ECO:0000256" key="15">
    <source>
        <dbReference type="SAM" id="Phobius"/>
    </source>
</evidence>
<dbReference type="Proteomes" id="UP000095280">
    <property type="component" value="Unplaced"/>
</dbReference>
<evidence type="ECO:0000256" key="5">
    <source>
        <dbReference type="ARBA" id="ARBA00023136"/>
    </source>
</evidence>
<evidence type="ECO:0000256" key="12">
    <source>
        <dbReference type="ARBA" id="ARBA00043155"/>
    </source>
</evidence>
<dbReference type="WBParaSite" id="snap_masked-unitig_37165-processed-gene-0.0-mRNA-1">
    <property type="protein sequence ID" value="snap_masked-unitig_37165-processed-gene-0.0-mRNA-1"/>
    <property type="gene ID" value="snap_masked-unitig_37165-processed-gene-0.0"/>
</dbReference>
<keyword evidence="4 15" id="KW-1133">Transmembrane helix</keyword>
<keyword evidence="16" id="KW-1185">Reference proteome</keyword>
<evidence type="ECO:0000256" key="13">
    <source>
        <dbReference type="ARBA" id="ARBA00045827"/>
    </source>
</evidence>
<evidence type="ECO:0000256" key="2">
    <source>
        <dbReference type="ARBA" id="ARBA00009310"/>
    </source>
</evidence>
<dbReference type="AlphaFoldDB" id="A0A1I8JR60"/>
<evidence type="ECO:0000256" key="9">
    <source>
        <dbReference type="ARBA" id="ARBA00036810"/>
    </source>
</evidence>
<comment type="catalytic activity">
    <reaction evidence="9">
        <text>6-(alpha-D-glucosaminyl)-(1-octadecanoyl,2-(9Z)-octadecenoyl-sn-glycero-3-phospho)-1D-myo-inositol(in) = 6-(alpha-D-glucosaminyl)-(1-octadecanoyl,2-(9Z)-octadecenoyl-sn-glycero-3-phospho)-1D-myo-inositol(out)</text>
        <dbReference type="Rhea" id="RHEA:71495"/>
        <dbReference type="ChEBI" id="CHEBI:190691"/>
    </reaction>
</comment>
<evidence type="ECO:0000313" key="17">
    <source>
        <dbReference type="WBParaSite" id="snap_masked-unitig_37165-processed-gene-0.0-mRNA-1"/>
    </source>
</evidence>